<organism evidence="5 6">
    <name type="scientific">Anopheles merus</name>
    <name type="common">Mosquito</name>
    <dbReference type="NCBI Taxonomy" id="30066"/>
    <lineage>
        <taxon>Eukaryota</taxon>
        <taxon>Metazoa</taxon>
        <taxon>Ecdysozoa</taxon>
        <taxon>Arthropoda</taxon>
        <taxon>Hexapoda</taxon>
        <taxon>Insecta</taxon>
        <taxon>Pterygota</taxon>
        <taxon>Neoptera</taxon>
        <taxon>Endopterygota</taxon>
        <taxon>Diptera</taxon>
        <taxon>Nematocera</taxon>
        <taxon>Culicoidea</taxon>
        <taxon>Culicidae</taxon>
        <taxon>Anophelinae</taxon>
        <taxon>Anopheles</taxon>
    </lineage>
</organism>
<dbReference type="RefSeq" id="XP_041787373.1">
    <property type="nucleotide sequence ID" value="XM_041931439.1"/>
</dbReference>
<feature type="compositionally biased region" description="Polar residues" evidence="3">
    <location>
        <begin position="849"/>
        <end position="879"/>
    </location>
</feature>
<keyword evidence="2" id="KW-0833">Ubl conjugation pathway</keyword>
<dbReference type="GO" id="GO:0061631">
    <property type="term" value="F:ubiquitin conjugating enzyme activity"/>
    <property type="evidence" value="ECO:0007669"/>
    <property type="project" value="TreeGrafter"/>
</dbReference>
<dbReference type="KEGG" id="amer:121602661"/>
<dbReference type="EnsemblMetazoa" id="AMEM006472-RA">
    <property type="protein sequence ID" value="AMEM006472-PA"/>
    <property type="gene ID" value="AMEM006472"/>
</dbReference>
<evidence type="ECO:0000256" key="1">
    <source>
        <dbReference type="ARBA" id="ARBA00022679"/>
    </source>
</evidence>
<reference evidence="5" key="1">
    <citation type="submission" date="2020-05" db="UniProtKB">
        <authorList>
            <consortium name="EnsemblMetazoa"/>
        </authorList>
    </citation>
    <scope>IDENTIFICATION</scope>
    <source>
        <strain evidence="5">MAF</strain>
    </source>
</reference>
<dbReference type="SUPFAM" id="SSF54495">
    <property type="entry name" value="UBC-like"/>
    <property type="match status" value="1"/>
</dbReference>
<keyword evidence="6" id="KW-1185">Reference proteome</keyword>
<dbReference type="SMART" id="SM00212">
    <property type="entry name" value="UBCc"/>
    <property type="match status" value="1"/>
</dbReference>
<name>A0A182UZU2_ANOME</name>
<feature type="compositionally biased region" description="Basic and acidic residues" evidence="3">
    <location>
        <begin position="86"/>
        <end position="109"/>
    </location>
</feature>
<dbReference type="VEuPathDB" id="VectorBase:AMEM21_015914"/>
<feature type="compositionally biased region" description="Acidic residues" evidence="3">
    <location>
        <begin position="492"/>
        <end position="504"/>
    </location>
</feature>
<evidence type="ECO:0000259" key="4">
    <source>
        <dbReference type="PROSITE" id="PS50127"/>
    </source>
</evidence>
<dbReference type="Pfam" id="PF00179">
    <property type="entry name" value="UQ_con"/>
    <property type="match status" value="1"/>
</dbReference>
<feature type="compositionally biased region" description="Polar residues" evidence="3">
    <location>
        <begin position="482"/>
        <end position="491"/>
    </location>
</feature>
<dbReference type="RefSeq" id="XP_041787370.1">
    <property type="nucleotide sequence ID" value="XM_041931436.1"/>
</dbReference>
<dbReference type="Pfam" id="PF23043">
    <property type="entry name" value="SH3-B_UBE2O"/>
    <property type="match status" value="1"/>
</dbReference>
<keyword evidence="1" id="KW-0808">Transferase</keyword>
<feature type="region of interest" description="Disordered" evidence="3">
    <location>
        <begin position="1"/>
        <end position="117"/>
    </location>
</feature>
<dbReference type="RefSeq" id="XP_041787366.1">
    <property type="nucleotide sequence ID" value="XM_041931432.1"/>
</dbReference>
<dbReference type="CDD" id="cd23837">
    <property type="entry name" value="UBCc_UBE2O"/>
    <property type="match status" value="1"/>
</dbReference>
<dbReference type="GeneID" id="121602661"/>
<feature type="compositionally biased region" description="Polar residues" evidence="3">
    <location>
        <begin position="49"/>
        <end position="60"/>
    </location>
</feature>
<dbReference type="InterPro" id="IPR057734">
    <property type="entry name" value="UBE2O-like_SH3-C"/>
</dbReference>
<feature type="domain" description="UBC core" evidence="4">
    <location>
        <begin position="1092"/>
        <end position="1252"/>
    </location>
</feature>
<feature type="compositionally biased region" description="Low complexity" evidence="3">
    <location>
        <begin position="509"/>
        <end position="519"/>
    </location>
</feature>
<dbReference type="InterPro" id="IPR057735">
    <property type="entry name" value="UBE2O-like_tSH3-B"/>
</dbReference>
<sequence>MEKVKSAERAAIIKSRPSPNEQKAVAANAGSPGLNSDGAPALRLRPSQLYHTQHGQQTVATGPLASDRKVHTNTATAVTQQQQQQDRVEHEKVNDKGGRNDRSEERVVEEQEDEEQENQYFYEDEIFCLTPKNGHVKFGLVLDNYDESDEETTEEDAPKRGEIRACWHPDGREEIIKQRKVGLADRTLMPGDVVRRMVPGRDTQRGYCHEITVRADLRIIGTKYVVRNVASDRLRPLLSMPKDSAVCLDSWVGSTKHINEKLVLKSSCGSLVEVCPASDLGMFRDHNMRFRRGFFAEPLFYPGQQLVGLMSELANGKWLTTSNEMKLSRKNYMLERKFTVQSVELQGVSVHWQCKVSSEDLEQKLSEGGSLQQPPEYITGDDLKRLKKLNLFEPCMLQINDKNYLKLEDTDIIGSKQAWRKDMTSKYREQLLQESKAKAKPTSKAISAVGGEEEKKGGKGTKSGTAGSKLSARSAGKENGAQKVSTKLTSVDSDEGWETDEEGDRSDGAASSCSATSKTSPRKSPLLAKCVRKLKRRQLAAEFAGDRFPAAGDEVVTEALVVYSTATVVWQDGTIEPNIPSTELRPIHHLDDHEFFPGDFVLAGNTDPAKNPSFRDYGVIQDVDHHGRTARVKWFSTYTCTSEPQPSYNGESEVSVYDLKDHPDFQYRPGTIVIRVANFTGEEGASTAGQVLDNYPNGMVKVWWVDGFVSMCWPQDIFEVGQYDSENNFWGSVADSDAESWETEAESCHFGDAEPGSPSSVVLKPQLTANLERARVAIARLEELFNINPHLQNQEIMKKLMLVYKKCRFLDRLMNTSFFHERHFMGLVERVRKSNNQTTVERMQDQKNRLFNQSASGSKTSTPTAGTPESTKPSLQQRALFSPSTPTSPAVSSPAGRLEENDNANYNVGIANMELDYVNNMCMKMNENADDVDLNNTSSVFDLATGGGGGGVGAESDKPDQEDRETGEQLARECVSARLCSLIKGQLIKVLEEINERYGLEDPLKEIISVVELKTPTLASMPPSWTPSPVGTPDIPGSEPDPLATSSPAVLGADAIPSSPSSVPTESFQIIESAPTSHKFHLTIFQTSNAQSFYKAVQREHWLLRTALPPGVWVRTFEDRLDLLSVMIEGPKKTPYEDGLFLFDIQLGLDYPRAPPLCHYISYCTDRLNPNLYEDGKVCVSLLGTWSGRGTEVWGPTSTLLQVIVSIQGLILVAEPYFNEAGYEKLRGSQQGKENSRMYNEMVLLKLVQSMTKLMSNPPEVFREQILTHFHACGQRMYSRLKTWMELSNDFNRQPNASDQTGTAAIDVTAAATSILASSEQEASSATVDYSSEASARAIPQPEFPLIPASRGFCLTLTGLLEGLQRQLQQLSPLSQPALADGK</sequence>
<evidence type="ECO:0000313" key="5">
    <source>
        <dbReference type="EnsemblMetazoa" id="AMEM006472-PA"/>
    </source>
</evidence>
<dbReference type="Proteomes" id="UP000075903">
    <property type="component" value="Unassembled WGS sequence"/>
</dbReference>
<feature type="region of interest" description="Disordered" evidence="3">
    <location>
        <begin position="945"/>
        <end position="965"/>
    </location>
</feature>
<feature type="region of interest" description="Disordered" evidence="3">
    <location>
        <begin position="847"/>
        <end position="901"/>
    </location>
</feature>
<feature type="compositionally biased region" description="Low complexity" evidence="3">
    <location>
        <begin position="882"/>
        <end position="895"/>
    </location>
</feature>
<dbReference type="Pfam" id="PF23046">
    <property type="entry name" value="tSH3-B_UBE2O"/>
    <property type="match status" value="1"/>
</dbReference>
<dbReference type="STRING" id="30066.A0A182UZU2"/>
<evidence type="ECO:0000256" key="2">
    <source>
        <dbReference type="ARBA" id="ARBA00022786"/>
    </source>
</evidence>
<dbReference type="Pfam" id="PF23044">
    <property type="entry name" value="SH3-C_UBE2O"/>
    <property type="match status" value="1"/>
</dbReference>
<dbReference type="VEuPathDB" id="VectorBase:AMEM006472"/>
<evidence type="ECO:0000256" key="3">
    <source>
        <dbReference type="SAM" id="MobiDB-lite"/>
    </source>
</evidence>
<evidence type="ECO:0000313" key="6">
    <source>
        <dbReference type="Proteomes" id="UP000075903"/>
    </source>
</evidence>
<dbReference type="PANTHER" id="PTHR46116">
    <property type="entry name" value="(E3-INDEPENDENT) E2 UBIQUITIN-CONJUGATING ENZYME"/>
    <property type="match status" value="1"/>
</dbReference>
<dbReference type="PROSITE" id="PS50127">
    <property type="entry name" value="UBC_2"/>
    <property type="match status" value="1"/>
</dbReference>
<dbReference type="FunFam" id="3.10.110.10:FF:000136">
    <property type="entry name" value="Predicted protein"/>
    <property type="match status" value="1"/>
</dbReference>
<feature type="compositionally biased region" description="Basic and acidic residues" evidence="3">
    <location>
        <begin position="955"/>
        <end position="965"/>
    </location>
</feature>
<protein>
    <recommendedName>
        <fullName evidence="4">UBC core domain-containing protein</fullName>
    </recommendedName>
</protein>
<dbReference type="InterPro" id="IPR000608">
    <property type="entry name" value="UBC"/>
</dbReference>
<dbReference type="InterPro" id="IPR016135">
    <property type="entry name" value="UBQ-conjugating_enzyme/RWD"/>
</dbReference>
<accession>A0A182UZU2</accession>
<feature type="region of interest" description="Disordered" evidence="3">
    <location>
        <begin position="433"/>
        <end position="524"/>
    </location>
</feature>
<dbReference type="PANTHER" id="PTHR46116:SF15">
    <property type="entry name" value="(E3-INDEPENDENT) E2 UBIQUITIN-CONJUGATING ENZYME"/>
    <property type="match status" value="1"/>
</dbReference>
<dbReference type="Gene3D" id="3.10.110.10">
    <property type="entry name" value="Ubiquitin Conjugating Enzyme"/>
    <property type="match status" value="1"/>
</dbReference>
<feature type="region of interest" description="Disordered" evidence="3">
    <location>
        <begin position="1022"/>
        <end position="1044"/>
    </location>
</feature>
<proteinExistence type="predicted"/>
<dbReference type="InterPro" id="IPR057733">
    <property type="entry name" value="UBE2O-like_SH3-B"/>
</dbReference>